<dbReference type="InterPro" id="IPR035959">
    <property type="entry name" value="RutC-like_sf"/>
</dbReference>
<dbReference type="Gene3D" id="3.30.1330.40">
    <property type="entry name" value="RutC-like"/>
    <property type="match status" value="1"/>
</dbReference>
<proteinExistence type="predicted"/>
<dbReference type="Proteomes" id="UP001301152">
    <property type="component" value="Unassembled WGS sequence"/>
</dbReference>
<dbReference type="SUPFAM" id="SSF55298">
    <property type="entry name" value="YjgF-like"/>
    <property type="match status" value="1"/>
</dbReference>
<dbReference type="EMBL" id="JAPIUZ010000007">
    <property type="protein sequence ID" value="MCX2564618.1"/>
    <property type="molecule type" value="Genomic_DNA"/>
</dbReference>
<reference evidence="1 2" key="1">
    <citation type="submission" date="2022-11" db="EMBL/GenBank/DDBJ databases">
        <title>Genome sequencing of Acetobacter type strain.</title>
        <authorList>
            <person name="Heo J."/>
            <person name="Lee D."/>
            <person name="Han B.-H."/>
            <person name="Hong S.-B."/>
            <person name="Kwon S.-W."/>
        </authorList>
    </citation>
    <scope>NUCLEOTIDE SEQUENCE [LARGE SCALE GENOMIC DNA]</scope>
    <source>
        <strain evidence="1 2">KACC 21253</strain>
    </source>
</reference>
<organism evidence="1 2">
    <name type="scientific">Acetobacter thailandicus</name>
    <dbReference type="NCBI Taxonomy" id="1502842"/>
    <lineage>
        <taxon>Bacteria</taxon>
        <taxon>Pseudomonadati</taxon>
        <taxon>Pseudomonadota</taxon>
        <taxon>Alphaproteobacteria</taxon>
        <taxon>Acetobacterales</taxon>
        <taxon>Acetobacteraceae</taxon>
        <taxon>Acetobacter</taxon>
    </lineage>
</organism>
<protein>
    <recommendedName>
        <fullName evidence="3">Translation initiation inhibitor YjgF</fullName>
    </recommendedName>
</protein>
<evidence type="ECO:0000313" key="1">
    <source>
        <dbReference type="EMBL" id="MCX2564618.1"/>
    </source>
</evidence>
<dbReference type="RefSeq" id="WP_143216404.1">
    <property type="nucleotide sequence ID" value="NZ_JAERKX010000009.1"/>
</dbReference>
<sequence length="125" mass="13780">MSKRNLLNQVSAAPVAKVERRLREIRITGLCAADGSGTMADQCQAALEQGRMLLEAEQLTMSDVTRVAYLITDADEFSACVPVFRRMFPQMLPALTFTWAGSGTLSVPHAVIELAFYVERPEAFL</sequence>
<name>A0ABT3QH47_9PROT</name>
<evidence type="ECO:0000313" key="2">
    <source>
        <dbReference type="Proteomes" id="UP001301152"/>
    </source>
</evidence>
<gene>
    <name evidence="1" type="ORF">OQ497_11720</name>
</gene>
<evidence type="ECO:0008006" key="3">
    <source>
        <dbReference type="Google" id="ProtNLM"/>
    </source>
</evidence>
<accession>A0ABT3QH47</accession>
<comment type="caution">
    <text evidence="1">The sequence shown here is derived from an EMBL/GenBank/DDBJ whole genome shotgun (WGS) entry which is preliminary data.</text>
</comment>
<keyword evidence="2" id="KW-1185">Reference proteome</keyword>